<name>A0A5C8E826_9SPIR</name>
<evidence type="ECO:0000313" key="1">
    <source>
        <dbReference type="EMBL" id="TXJ34277.1"/>
    </source>
</evidence>
<reference evidence="1 2" key="1">
    <citation type="journal article" date="1992" name="Lakartidningen">
        <title>[Penicillin V and not amoxicillin is the first choice preparation in acute otitis].</title>
        <authorList>
            <person name="Kamme C."/>
            <person name="Lundgren K."/>
            <person name="Prellner K."/>
        </authorList>
    </citation>
    <scope>NUCLEOTIDE SEQUENCE [LARGE SCALE GENOMIC DNA]</scope>
    <source>
        <strain evidence="1 2">PC5538III-lc</strain>
    </source>
</reference>
<accession>A0A5C8E826</accession>
<gene>
    <name evidence="1" type="ORF">EPJ69_02685</name>
</gene>
<sequence>MYCGVSYVSISSLTANSCSRNPIGKYHVPYEGDEKSKYECKYCGSLSSSISRLTEESCSKNPYGKYHEPL</sequence>
<protein>
    <submittedName>
        <fullName evidence="1">Uncharacterized protein</fullName>
    </submittedName>
</protein>
<dbReference type="EMBL" id="SAXX01000005">
    <property type="protein sequence ID" value="TXJ34277.1"/>
    <property type="molecule type" value="Genomic_DNA"/>
</dbReference>
<proteinExistence type="predicted"/>
<comment type="caution">
    <text evidence="1">The sequence shown here is derived from an EMBL/GenBank/DDBJ whole genome shotgun (WGS) entry which is preliminary data.</text>
</comment>
<evidence type="ECO:0000313" key="2">
    <source>
        <dbReference type="Proteomes" id="UP000324707"/>
    </source>
</evidence>
<dbReference type="AlphaFoldDB" id="A0A5C8E826"/>
<organism evidence="1 2">
    <name type="scientific">Brachyspira aalborgi</name>
    <dbReference type="NCBI Taxonomy" id="29522"/>
    <lineage>
        <taxon>Bacteria</taxon>
        <taxon>Pseudomonadati</taxon>
        <taxon>Spirochaetota</taxon>
        <taxon>Spirochaetia</taxon>
        <taxon>Brachyspirales</taxon>
        <taxon>Brachyspiraceae</taxon>
        <taxon>Brachyspira</taxon>
    </lineage>
</organism>
<dbReference type="Proteomes" id="UP000324707">
    <property type="component" value="Unassembled WGS sequence"/>
</dbReference>